<dbReference type="InterPro" id="IPR002745">
    <property type="entry name" value="Ptrans_KptA/Tpt1"/>
</dbReference>
<organism evidence="8 9">
    <name type="scientific">Stereocaulon virgatum</name>
    <dbReference type="NCBI Taxonomy" id="373712"/>
    <lineage>
        <taxon>Eukaryota</taxon>
        <taxon>Fungi</taxon>
        <taxon>Dikarya</taxon>
        <taxon>Ascomycota</taxon>
        <taxon>Pezizomycotina</taxon>
        <taxon>Lecanoromycetes</taxon>
        <taxon>OSLEUM clade</taxon>
        <taxon>Lecanoromycetidae</taxon>
        <taxon>Lecanorales</taxon>
        <taxon>Lecanorineae</taxon>
        <taxon>Stereocaulaceae</taxon>
        <taxon>Stereocaulon</taxon>
    </lineage>
</organism>
<sequence>MHVQMQRNARSLPRYCPSISNSLKSAVGTDATWRSHRSHRISGVISPFPKITLFPVFQFQPTTRPLLLRDPLVSRSSSSMAPAGRGRGKGGGSSRSQSREVTVSKALSFLLRHGAKDEGVRIDEGGWACIADVLQWRRLASLNVTFDEISQIVKTNDKQRFSLEPLPSTPPGIYTSPDPSGYRIRASQGHSVTGITSSNIYERLDPTSPDCPSLVVHGTYPKSWEEIKKFGGLKPMSRTHIHFATELPKKMPPLDLVYQKRSKPQKDEKDDGVISGMRKDATIVVWVDVKRSALEGGVEWWRSRNGVILTDGVEKVVGEGEDAKTEKVLELKWVRWVETRKAEGGGAVLWGTRDEGWREEFQRGKDAVEQGLGTLRVEDKPVVEGVEEVQGIENRKGDVGAKTGNGEGKGPVKDNWDD</sequence>
<evidence type="ECO:0000256" key="2">
    <source>
        <dbReference type="ARBA" id="ARBA00009836"/>
    </source>
</evidence>
<dbReference type="EC" id="2.7.1.160" evidence="3"/>
<evidence type="ECO:0000256" key="7">
    <source>
        <dbReference type="SAM" id="MobiDB-lite"/>
    </source>
</evidence>
<dbReference type="InterPro" id="IPR042080">
    <property type="entry name" value="RNA_2'-PTrans_N"/>
</dbReference>
<dbReference type="PANTHER" id="PTHR12684:SF2">
    <property type="entry name" value="TRNA 2'-PHOSPHOTRANSFERASE 1"/>
    <property type="match status" value="1"/>
</dbReference>
<evidence type="ECO:0000256" key="3">
    <source>
        <dbReference type="ARBA" id="ARBA00012007"/>
    </source>
</evidence>
<dbReference type="EMBL" id="JBEFKJ010000012">
    <property type="protein sequence ID" value="KAL2043125.1"/>
    <property type="molecule type" value="Genomic_DNA"/>
</dbReference>
<gene>
    <name evidence="8" type="ORF">N7G274_004185</name>
</gene>
<protein>
    <recommendedName>
        <fullName evidence="3">2'-phosphotransferase</fullName>
        <ecNumber evidence="3">2.7.1.160</ecNumber>
    </recommendedName>
</protein>
<evidence type="ECO:0000256" key="5">
    <source>
        <dbReference type="ARBA" id="ARBA00023027"/>
    </source>
</evidence>
<name>A0ABR4ADB1_9LECA</name>
<keyword evidence="5" id="KW-0520">NAD</keyword>
<evidence type="ECO:0000256" key="4">
    <source>
        <dbReference type="ARBA" id="ARBA00022679"/>
    </source>
</evidence>
<dbReference type="Pfam" id="PF01885">
    <property type="entry name" value="PTS_2-RNA"/>
    <property type="match status" value="1"/>
</dbReference>
<comment type="similarity">
    <text evidence="2">Belongs to the KptA/TPT1 family.</text>
</comment>
<dbReference type="Gene3D" id="3.20.170.30">
    <property type="match status" value="1"/>
</dbReference>
<reference evidence="8 9" key="1">
    <citation type="submission" date="2024-09" db="EMBL/GenBank/DDBJ databases">
        <title>Rethinking Asexuality: The Enigmatic Case of Functional Sexual Genes in Lepraria (Stereocaulaceae).</title>
        <authorList>
            <person name="Doellman M."/>
            <person name="Sun Y."/>
            <person name="Barcenas-Pena A."/>
            <person name="Lumbsch H.T."/>
            <person name="Grewe F."/>
        </authorList>
    </citation>
    <scope>NUCLEOTIDE SEQUENCE [LARGE SCALE GENOMIC DNA]</scope>
    <source>
        <strain evidence="8 9">Mercado 3170</strain>
    </source>
</reference>
<evidence type="ECO:0000256" key="6">
    <source>
        <dbReference type="ARBA" id="ARBA00047949"/>
    </source>
</evidence>
<evidence type="ECO:0000256" key="1">
    <source>
        <dbReference type="ARBA" id="ARBA00003343"/>
    </source>
</evidence>
<dbReference type="Gene3D" id="1.10.10.970">
    <property type="entry name" value="RNA 2'-phosphotransferase, Tpt1/KptA family, N-terminal domain"/>
    <property type="match status" value="1"/>
</dbReference>
<dbReference type="InterPro" id="IPR042081">
    <property type="entry name" value="RNA_2'-PTrans_C"/>
</dbReference>
<dbReference type="SUPFAM" id="SSF56399">
    <property type="entry name" value="ADP-ribosylation"/>
    <property type="match status" value="1"/>
</dbReference>
<feature type="region of interest" description="Disordered" evidence="7">
    <location>
        <begin position="76"/>
        <end position="100"/>
    </location>
</feature>
<keyword evidence="4" id="KW-0808">Transferase</keyword>
<dbReference type="Proteomes" id="UP001590950">
    <property type="component" value="Unassembled WGS sequence"/>
</dbReference>
<keyword evidence="9" id="KW-1185">Reference proteome</keyword>
<proteinExistence type="inferred from homology"/>
<accession>A0ABR4ADB1</accession>
<evidence type="ECO:0000313" key="9">
    <source>
        <dbReference type="Proteomes" id="UP001590950"/>
    </source>
</evidence>
<comment type="catalytic activity">
    <reaction evidence="6">
        <text>2'-phospho-[ligated tRNA] + NAD(+) = mature tRNA + ADP-alpha-D-ribose 1'',2''-cyclic phosphate + nicotinamide</text>
        <dbReference type="Rhea" id="RHEA:23324"/>
        <dbReference type="Rhea" id="RHEA-COMP:11106"/>
        <dbReference type="Rhea" id="RHEA-COMP:11107"/>
        <dbReference type="ChEBI" id="CHEBI:17154"/>
        <dbReference type="ChEBI" id="CHEBI:57540"/>
        <dbReference type="ChEBI" id="CHEBI:76596"/>
        <dbReference type="ChEBI" id="CHEBI:82883"/>
        <dbReference type="ChEBI" id="CHEBI:85027"/>
        <dbReference type="EC" id="2.7.1.160"/>
    </reaction>
</comment>
<dbReference type="PANTHER" id="PTHR12684">
    <property type="entry name" value="PUTATIVE PHOSPHOTRANSFERASE"/>
    <property type="match status" value="1"/>
</dbReference>
<feature type="region of interest" description="Disordered" evidence="7">
    <location>
        <begin position="388"/>
        <end position="418"/>
    </location>
</feature>
<comment type="function">
    <text evidence="1">Catalyzes the last step of tRNA splicing, the transfer of the splice junction 2'-phosphate from ligated tRNA to NAD to produce ADP-ribose 1''-2'' cyclic phosphate.</text>
</comment>
<evidence type="ECO:0000313" key="8">
    <source>
        <dbReference type="EMBL" id="KAL2043125.1"/>
    </source>
</evidence>
<comment type="caution">
    <text evidence="8">The sequence shown here is derived from an EMBL/GenBank/DDBJ whole genome shotgun (WGS) entry which is preliminary data.</text>
</comment>